<evidence type="ECO:0000313" key="1">
    <source>
        <dbReference type="EMBL" id="GAA0719807.1"/>
    </source>
</evidence>
<protein>
    <submittedName>
        <fullName evidence="1">ATP-binding protein</fullName>
    </submittedName>
</protein>
<evidence type="ECO:0000313" key="2">
    <source>
        <dbReference type="Proteomes" id="UP001500339"/>
    </source>
</evidence>
<organism evidence="1 2">
    <name type="scientific">Clostridium malenominatum</name>
    <dbReference type="NCBI Taxonomy" id="1539"/>
    <lineage>
        <taxon>Bacteria</taxon>
        <taxon>Bacillati</taxon>
        <taxon>Bacillota</taxon>
        <taxon>Clostridia</taxon>
        <taxon>Eubacteriales</taxon>
        <taxon>Clostridiaceae</taxon>
        <taxon>Clostridium</taxon>
    </lineage>
</organism>
<proteinExistence type="predicted"/>
<reference evidence="2" key="1">
    <citation type="journal article" date="2019" name="Int. J. Syst. Evol. Microbiol.">
        <title>The Global Catalogue of Microorganisms (GCM) 10K type strain sequencing project: providing services to taxonomists for standard genome sequencing and annotation.</title>
        <authorList>
            <consortium name="The Broad Institute Genomics Platform"/>
            <consortium name="The Broad Institute Genome Sequencing Center for Infectious Disease"/>
            <person name="Wu L."/>
            <person name="Ma J."/>
        </authorList>
    </citation>
    <scope>NUCLEOTIDE SEQUENCE [LARGE SCALE GENOMIC DNA]</scope>
    <source>
        <strain evidence="2">JCM 1405</strain>
    </source>
</reference>
<dbReference type="Proteomes" id="UP001500339">
    <property type="component" value="Unassembled WGS sequence"/>
</dbReference>
<dbReference type="InterPro" id="IPR036890">
    <property type="entry name" value="HATPase_C_sf"/>
</dbReference>
<keyword evidence="2" id="KW-1185">Reference proteome</keyword>
<dbReference type="Pfam" id="PF13589">
    <property type="entry name" value="HATPase_c_3"/>
    <property type="match status" value="1"/>
</dbReference>
<dbReference type="Gene3D" id="3.30.565.10">
    <property type="entry name" value="Histidine kinase-like ATPase, C-terminal domain"/>
    <property type="match status" value="1"/>
</dbReference>
<name>A0ABP3TZ26_9CLOT</name>
<comment type="caution">
    <text evidence="1">The sequence shown here is derived from an EMBL/GenBank/DDBJ whole genome shotgun (WGS) entry which is preliminary data.</text>
</comment>
<dbReference type="GO" id="GO:0005524">
    <property type="term" value="F:ATP binding"/>
    <property type="evidence" value="ECO:0007669"/>
    <property type="project" value="UniProtKB-KW"/>
</dbReference>
<keyword evidence="1" id="KW-0547">Nucleotide-binding</keyword>
<accession>A0ABP3TZ26</accession>
<dbReference type="RefSeq" id="WP_343766978.1">
    <property type="nucleotide sequence ID" value="NZ_BAAACF010000001.1"/>
</dbReference>
<dbReference type="SUPFAM" id="SSF55874">
    <property type="entry name" value="ATPase domain of HSP90 chaperone/DNA topoisomerase II/histidine kinase"/>
    <property type="match status" value="1"/>
</dbReference>
<sequence length="484" mass="55468">MRTINLPPYAPTLMESTRAIGYSLEAAIADIIDNSITAQASMISIKFFPIGQPYISILDNGSSMTGNEINVAMQYGSKNPREEREPNDLGRFGLGLKTASLSQCRRLTVVSLKNGELSGRRWDLDYVLQTGEWSLIILEEDEIKQMPQFNELITHGNGTLVVWQNLDRLSIGESDFVTSLGLKMDTVRDHISLVFHRFLSGEQGLKKIDILINSDKLKAADPFLAKKSIQSMDDESIIIRGQSVIVRPYILPHTSKLSESEIKELGGKDGLRRKQGFYVYRNKRLLVWATWFRLMKQGELSKLARVQVDIPNSLDDLWTLDIKKSTAIPPEEIRKNLGNIIEKISEGSKRTWTYRGKKEIDDSKIHIWNRIKTRQNGIIYEINRDYLLIEKLQDISIETKQLLEQLLLQIEGNLPLNSLYIDLTSDEKVENEVKISESATIDLLIQLLSGCRNNFEREEMLERLLLTEPFSEYREVIYRNFKKG</sequence>
<keyword evidence="1" id="KW-0067">ATP-binding</keyword>
<dbReference type="EMBL" id="BAAACF010000001">
    <property type="protein sequence ID" value="GAA0719807.1"/>
    <property type="molecule type" value="Genomic_DNA"/>
</dbReference>
<gene>
    <name evidence="1" type="ORF">GCM10008905_08310</name>
</gene>